<dbReference type="Gene3D" id="1.10.287.130">
    <property type="match status" value="1"/>
</dbReference>
<dbReference type="InterPro" id="IPR005467">
    <property type="entry name" value="His_kinase_dom"/>
</dbReference>
<evidence type="ECO:0000256" key="3">
    <source>
        <dbReference type="ARBA" id="ARBA00022553"/>
    </source>
</evidence>
<keyword evidence="6" id="KW-0472">Membrane</keyword>
<dbReference type="RefSeq" id="WP_209380229.1">
    <property type="nucleotide sequence ID" value="NZ_JAGIZB010000013.1"/>
</dbReference>
<protein>
    <recommendedName>
        <fullName evidence="2">histidine kinase</fullName>
        <ecNumber evidence="2">2.7.13.3</ecNumber>
    </recommendedName>
</protein>
<dbReference type="EC" id="2.7.13.3" evidence="2"/>
<accession>A0ABS4AG05</accession>
<proteinExistence type="predicted"/>
<keyword evidence="6" id="KW-0812">Transmembrane</keyword>
<dbReference type="InterPro" id="IPR036097">
    <property type="entry name" value="HisK_dim/P_sf"/>
</dbReference>
<dbReference type="SUPFAM" id="SSF47384">
    <property type="entry name" value="Homodimeric domain of signal transducing histidine kinase"/>
    <property type="match status" value="1"/>
</dbReference>
<dbReference type="Proteomes" id="UP000681594">
    <property type="component" value="Unassembled WGS sequence"/>
</dbReference>
<evidence type="ECO:0000256" key="6">
    <source>
        <dbReference type="SAM" id="Phobius"/>
    </source>
</evidence>
<dbReference type="PRINTS" id="PR00344">
    <property type="entry name" value="BCTRLSENSOR"/>
</dbReference>
<dbReference type="EMBL" id="JAGIZB010000013">
    <property type="protein sequence ID" value="MBP0445957.1"/>
    <property type="molecule type" value="Genomic_DNA"/>
</dbReference>
<comment type="catalytic activity">
    <reaction evidence="1">
        <text>ATP + protein L-histidine = ADP + protein N-phospho-L-histidine.</text>
        <dbReference type="EC" id="2.7.13.3"/>
    </reaction>
</comment>
<dbReference type="Pfam" id="PF02518">
    <property type="entry name" value="HATPase_c"/>
    <property type="match status" value="1"/>
</dbReference>
<feature type="transmembrane region" description="Helical" evidence="6">
    <location>
        <begin position="52"/>
        <end position="72"/>
    </location>
</feature>
<keyword evidence="6" id="KW-1133">Transmembrane helix</keyword>
<keyword evidence="4" id="KW-0808">Transferase</keyword>
<evidence type="ECO:0000256" key="5">
    <source>
        <dbReference type="ARBA" id="ARBA00022777"/>
    </source>
</evidence>
<dbReference type="PANTHER" id="PTHR43047">
    <property type="entry name" value="TWO-COMPONENT HISTIDINE PROTEIN KINASE"/>
    <property type="match status" value="1"/>
</dbReference>
<evidence type="ECO:0000256" key="2">
    <source>
        <dbReference type="ARBA" id="ARBA00012438"/>
    </source>
</evidence>
<evidence type="ECO:0000256" key="4">
    <source>
        <dbReference type="ARBA" id="ARBA00022679"/>
    </source>
</evidence>
<dbReference type="PROSITE" id="PS50109">
    <property type="entry name" value="HIS_KIN"/>
    <property type="match status" value="1"/>
</dbReference>
<evidence type="ECO:0000256" key="1">
    <source>
        <dbReference type="ARBA" id="ARBA00000085"/>
    </source>
</evidence>
<dbReference type="InterPro" id="IPR036890">
    <property type="entry name" value="HATPase_C_sf"/>
</dbReference>
<dbReference type="SMART" id="SM00388">
    <property type="entry name" value="HisKA"/>
    <property type="match status" value="1"/>
</dbReference>
<dbReference type="CDD" id="cd00075">
    <property type="entry name" value="HATPase"/>
    <property type="match status" value="1"/>
</dbReference>
<dbReference type="Gene3D" id="3.30.565.10">
    <property type="entry name" value="Histidine kinase-like ATPase, C-terminal domain"/>
    <property type="match status" value="1"/>
</dbReference>
<dbReference type="GO" id="GO:0016301">
    <property type="term" value="F:kinase activity"/>
    <property type="evidence" value="ECO:0007669"/>
    <property type="project" value="UniProtKB-KW"/>
</dbReference>
<name>A0ABS4AG05_9PROT</name>
<keyword evidence="5 8" id="KW-0418">Kinase</keyword>
<dbReference type="InterPro" id="IPR003594">
    <property type="entry name" value="HATPase_dom"/>
</dbReference>
<organism evidence="8 9">
    <name type="scientific">Pararoseomonas baculiformis</name>
    <dbReference type="NCBI Taxonomy" id="2820812"/>
    <lineage>
        <taxon>Bacteria</taxon>
        <taxon>Pseudomonadati</taxon>
        <taxon>Pseudomonadota</taxon>
        <taxon>Alphaproteobacteria</taxon>
        <taxon>Acetobacterales</taxon>
        <taxon>Acetobacteraceae</taxon>
        <taxon>Pararoseomonas</taxon>
    </lineage>
</organism>
<evidence type="ECO:0000313" key="9">
    <source>
        <dbReference type="Proteomes" id="UP000681594"/>
    </source>
</evidence>
<dbReference type="SMART" id="SM00387">
    <property type="entry name" value="HATPase_c"/>
    <property type="match status" value="1"/>
</dbReference>
<keyword evidence="3" id="KW-0597">Phosphoprotein</keyword>
<dbReference type="Pfam" id="PF00512">
    <property type="entry name" value="HisKA"/>
    <property type="match status" value="1"/>
</dbReference>
<reference evidence="8 9" key="1">
    <citation type="submission" date="2021-03" db="EMBL/GenBank/DDBJ databases">
        <authorList>
            <person name="So Y."/>
        </authorList>
    </citation>
    <scope>NUCLEOTIDE SEQUENCE [LARGE SCALE GENOMIC DNA]</scope>
    <source>
        <strain evidence="8 9">SSH11</strain>
    </source>
</reference>
<evidence type="ECO:0000259" key="7">
    <source>
        <dbReference type="PROSITE" id="PS50109"/>
    </source>
</evidence>
<gene>
    <name evidence="8" type="ORF">J8J14_14365</name>
</gene>
<dbReference type="CDD" id="cd00082">
    <property type="entry name" value="HisKA"/>
    <property type="match status" value="1"/>
</dbReference>
<dbReference type="PANTHER" id="PTHR43047:SF72">
    <property type="entry name" value="OSMOSENSING HISTIDINE PROTEIN KINASE SLN1"/>
    <property type="match status" value="1"/>
</dbReference>
<keyword evidence="9" id="KW-1185">Reference proteome</keyword>
<comment type="caution">
    <text evidence="8">The sequence shown here is derived from an EMBL/GenBank/DDBJ whole genome shotgun (WGS) entry which is preliminary data.</text>
</comment>
<sequence length="367" mass="39404">MRFYLLLGRLRIPFGYAGKFFIVAFLATHVPLISAVLLLFRDRPADWELMGALLLATLGGTIFALFAVHGLLAPVRQSMHALQAYANKEVLPELPLGLPDLGGRLMAATQSTLAQLDTALLAARGAQKEAVASALRRERALAEVTHELRTPLNAVLGFAELLQMQPHGPLGDQRYAEFANDIAEGGQHMLALIEDVQHFTALREGKQQLVRQPVRIGPIAQRAVRLLRAQAASRRMTVEQHVPAGLAVMADPRAMLQILLNLLGNAVKYAGPGQRAELRADEDGAMILIVVSDTGRGMSEGELILAQEPFGRVAGTGERGTGLGLPLVRALVELHGGSFSIESAPGQGTTVRLALHAAPQEPAPKSR</sequence>
<evidence type="ECO:0000313" key="8">
    <source>
        <dbReference type="EMBL" id="MBP0445957.1"/>
    </source>
</evidence>
<dbReference type="InterPro" id="IPR003661">
    <property type="entry name" value="HisK_dim/P_dom"/>
</dbReference>
<feature type="transmembrane region" description="Helical" evidence="6">
    <location>
        <begin position="20"/>
        <end position="40"/>
    </location>
</feature>
<dbReference type="InterPro" id="IPR004358">
    <property type="entry name" value="Sig_transdc_His_kin-like_C"/>
</dbReference>
<feature type="domain" description="Histidine kinase" evidence="7">
    <location>
        <begin position="143"/>
        <end position="359"/>
    </location>
</feature>
<dbReference type="SUPFAM" id="SSF55874">
    <property type="entry name" value="ATPase domain of HSP90 chaperone/DNA topoisomerase II/histidine kinase"/>
    <property type="match status" value="1"/>
</dbReference>